<dbReference type="AlphaFoldDB" id="A0A1F4VD97"/>
<accession>A0A1F4VD97</accession>
<evidence type="ECO:0000313" key="1">
    <source>
        <dbReference type="EMBL" id="OGC55114.1"/>
    </source>
</evidence>
<dbReference type="EMBL" id="MEVI01000003">
    <property type="protein sequence ID" value="OGC55114.1"/>
    <property type="molecule type" value="Genomic_DNA"/>
</dbReference>
<comment type="caution">
    <text evidence="1">The sequence shown here is derived from an EMBL/GenBank/DDBJ whole genome shotgun (WGS) entry which is preliminary data.</text>
</comment>
<reference evidence="1 2" key="1">
    <citation type="journal article" date="2016" name="Nat. Commun.">
        <title>Thousands of microbial genomes shed light on interconnected biogeochemical processes in an aquifer system.</title>
        <authorList>
            <person name="Anantharaman K."/>
            <person name="Brown C.T."/>
            <person name="Hug L.A."/>
            <person name="Sharon I."/>
            <person name="Castelle C.J."/>
            <person name="Probst A.J."/>
            <person name="Thomas B.C."/>
            <person name="Singh A."/>
            <person name="Wilkins M.J."/>
            <person name="Karaoz U."/>
            <person name="Brodie E.L."/>
            <person name="Williams K.H."/>
            <person name="Hubbard S.S."/>
            <person name="Banfield J.F."/>
        </authorList>
    </citation>
    <scope>NUCLEOTIDE SEQUENCE [LARGE SCALE GENOMIC DNA]</scope>
</reference>
<protein>
    <submittedName>
        <fullName evidence="1">Uncharacterized protein</fullName>
    </submittedName>
</protein>
<organism evidence="1 2">
    <name type="scientific">candidate division WWE3 bacterium RIFCSPLOWO2_01_FULL_41_18</name>
    <dbReference type="NCBI Taxonomy" id="1802625"/>
    <lineage>
        <taxon>Bacteria</taxon>
        <taxon>Katanobacteria</taxon>
    </lineage>
</organism>
<proteinExistence type="predicted"/>
<name>A0A1F4VD97_UNCKA</name>
<dbReference type="Proteomes" id="UP000176504">
    <property type="component" value="Unassembled WGS sequence"/>
</dbReference>
<sequence length="87" mass="10257">MVQYNLHIHLRHVNQEVHLLKIRQYLMDKSTPIEDLYGSWFKVRFSSEGEVTDFIAFLKTLEGGNRTHISVRAYHGTRKVDEMSHSL</sequence>
<gene>
    <name evidence="1" type="ORF">A3A78_04005</name>
</gene>
<evidence type="ECO:0000313" key="2">
    <source>
        <dbReference type="Proteomes" id="UP000176504"/>
    </source>
</evidence>